<comment type="caution">
    <text evidence="1">The sequence shown here is derived from an EMBL/GenBank/DDBJ whole genome shotgun (WGS) entry which is preliminary data.</text>
</comment>
<accession>A0A271J391</accession>
<dbReference type="RefSeq" id="WP_095511182.1">
    <property type="nucleotide sequence ID" value="NZ_MQWD01000001.1"/>
</dbReference>
<dbReference type="EMBL" id="MQWD01000001">
    <property type="protein sequence ID" value="PAP77514.1"/>
    <property type="molecule type" value="Genomic_DNA"/>
</dbReference>
<evidence type="ECO:0000313" key="1">
    <source>
        <dbReference type="EMBL" id="PAP77514.1"/>
    </source>
</evidence>
<name>A0A271J391_9BACT</name>
<dbReference type="AlphaFoldDB" id="A0A271J391"/>
<dbReference type="OrthoDB" id="583431at2"/>
<gene>
    <name evidence="1" type="ORF">BSZ37_14235</name>
</gene>
<keyword evidence="2" id="KW-1185">Reference proteome</keyword>
<organism evidence="1 2">
    <name type="scientific">Rubrivirga marina</name>
    <dbReference type="NCBI Taxonomy" id="1196024"/>
    <lineage>
        <taxon>Bacteria</taxon>
        <taxon>Pseudomonadati</taxon>
        <taxon>Rhodothermota</taxon>
        <taxon>Rhodothermia</taxon>
        <taxon>Rhodothermales</taxon>
        <taxon>Rubricoccaceae</taxon>
        <taxon>Rubrivirga</taxon>
    </lineage>
</organism>
<evidence type="ECO:0000313" key="2">
    <source>
        <dbReference type="Proteomes" id="UP000216339"/>
    </source>
</evidence>
<dbReference type="Proteomes" id="UP000216339">
    <property type="component" value="Unassembled WGS sequence"/>
</dbReference>
<protein>
    <submittedName>
        <fullName evidence="1">Uncharacterized protein</fullName>
    </submittedName>
</protein>
<sequence>MASPAPASDIDGVVRALDGIVDDCRVRHCRLGLFAALYRRVTVEVKGRMGKGQFVDAERMERLDTRFANRYLEAYARHRSGEAPTRAWAAAFEAREDDRLVVLQHLLLGMNAHILLDLGVTTAEIARRHDTDGLKHDFDAINRVLADLVDEIQEEVGRTSGLLRTLDRLGGRLDERVLGFGLATARRRAWRHALALRAMPGPLQPRLVDRIDVRVERTARGIRRPPFRLDAALGRIREAEREPVGDLIDRLA</sequence>
<dbReference type="Pfam" id="PF19458">
    <property type="entry name" value="DUF5995"/>
    <property type="match status" value="1"/>
</dbReference>
<reference evidence="1 2" key="1">
    <citation type="submission" date="2016-11" db="EMBL/GenBank/DDBJ databases">
        <title>Study of marine rhodopsin-containing bacteria.</title>
        <authorList>
            <person name="Yoshizawa S."/>
            <person name="Kumagai Y."/>
            <person name="Kogure K."/>
        </authorList>
    </citation>
    <scope>NUCLEOTIDE SEQUENCE [LARGE SCALE GENOMIC DNA]</scope>
    <source>
        <strain evidence="1 2">SAORIC-28</strain>
    </source>
</reference>
<proteinExistence type="predicted"/>
<dbReference type="InterPro" id="IPR046037">
    <property type="entry name" value="DUF5995"/>
</dbReference>